<dbReference type="Pfam" id="PF01575">
    <property type="entry name" value="MaoC_dehydratas"/>
    <property type="match status" value="1"/>
</dbReference>
<gene>
    <name evidence="2" type="ORF">CCR94_23605</name>
</gene>
<dbReference type="GO" id="GO:0019171">
    <property type="term" value="F:(3R)-hydroxyacyl-[acyl-carrier-protein] dehydratase activity"/>
    <property type="evidence" value="ECO:0007669"/>
    <property type="project" value="TreeGrafter"/>
</dbReference>
<organism evidence="2 3">
    <name type="scientific">Rhodoblastus sphagnicola</name>
    <dbReference type="NCBI Taxonomy" id="333368"/>
    <lineage>
        <taxon>Bacteria</taxon>
        <taxon>Pseudomonadati</taxon>
        <taxon>Pseudomonadota</taxon>
        <taxon>Alphaproteobacteria</taxon>
        <taxon>Hyphomicrobiales</taxon>
        <taxon>Rhodoblastaceae</taxon>
        <taxon>Rhodoblastus</taxon>
    </lineage>
</organism>
<proteinExistence type="predicted"/>
<dbReference type="InterPro" id="IPR029069">
    <property type="entry name" value="HotDog_dom_sf"/>
</dbReference>
<name>A0A2S6MUL1_9HYPH</name>
<evidence type="ECO:0000259" key="1">
    <source>
        <dbReference type="Pfam" id="PF01575"/>
    </source>
</evidence>
<evidence type="ECO:0000313" key="3">
    <source>
        <dbReference type="Proteomes" id="UP000239089"/>
    </source>
</evidence>
<dbReference type="EMBL" id="NHSJ01000138">
    <property type="protein sequence ID" value="PPQ26050.1"/>
    <property type="molecule type" value="Genomic_DNA"/>
</dbReference>
<dbReference type="InterPro" id="IPR002539">
    <property type="entry name" value="MaoC-like_dom"/>
</dbReference>
<dbReference type="InterPro" id="IPR050965">
    <property type="entry name" value="UPF0336/Enoyl-CoA_hydratase"/>
</dbReference>
<comment type="caution">
    <text evidence="2">The sequence shown here is derived from an EMBL/GenBank/DDBJ whole genome shotgun (WGS) entry which is preliminary data.</text>
</comment>
<keyword evidence="3" id="KW-1185">Reference proteome</keyword>
<evidence type="ECO:0000313" key="2">
    <source>
        <dbReference type="EMBL" id="PPQ26050.1"/>
    </source>
</evidence>
<reference evidence="2 3" key="1">
    <citation type="journal article" date="2018" name="Arch. Microbiol.">
        <title>New insights into the metabolic potential of the phototrophic purple bacterium Rhodopila globiformis DSM 161(T) from its draft genome sequence and evidence for a vanadium-dependent nitrogenase.</title>
        <authorList>
            <person name="Imhoff J.F."/>
            <person name="Rahn T."/>
            <person name="Kunzel S."/>
            <person name="Neulinger S.C."/>
        </authorList>
    </citation>
    <scope>NUCLEOTIDE SEQUENCE [LARGE SCALE GENOMIC DNA]</scope>
    <source>
        <strain evidence="2 3">DSM 16996</strain>
    </source>
</reference>
<dbReference type="AlphaFoldDB" id="A0A2S6MUL1"/>
<dbReference type="GO" id="GO:0006633">
    <property type="term" value="P:fatty acid biosynthetic process"/>
    <property type="evidence" value="ECO:0007669"/>
    <property type="project" value="TreeGrafter"/>
</dbReference>
<dbReference type="CDD" id="cd03441">
    <property type="entry name" value="R_hydratase_like"/>
    <property type="match status" value="1"/>
</dbReference>
<dbReference type="OrthoDB" id="9800237at2"/>
<dbReference type="Proteomes" id="UP000239089">
    <property type="component" value="Unassembled WGS sequence"/>
</dbReference>
<dbReference type="PANTHER" id="PTHR43437:SF3">
    <property type="entry name" value="HYDROXYACYL-THIOESTER DEHYDRATASE TYPE 2, MITOCHONDRIAL"/>
    <property type="match status" value="1"/>
</dbReference>
<sequence>MSPALKSGEKLPIWVIGPFSHENLAAYAAASGDSNPLHLDLPFARRFGFSARPVHGMRLLAAFEPLLRDWRADLLALSLKGQFLTPVLEGERATLSGRVAKVEDGDAGFVGVLRLMAHTEHGAPALMGEARMGPRSP</sequence>
<feature type="domain" description="MaoC-like" evidence="1">
    <location>
        <begin position="20"/>
        <end position="107"/>
    </location>
</feature>
<accession>A0A2S6MUL1</accession>
<dbReference type="PANTHER" id="PTHR43437">
    <property type="entry name" value="HYDROXYACYL-THIOESTER DEHYDRATASE TYPE 2, MITOCHONDRIAL-RELATED"/>
    <property type="match status" value="1"/>
</dbReference>
<dbReference type="SUPFAM" id="SSF54637">
    <property type="entry name" value="Thioesterase/thiol ester dehydrase-isomerase"/>
    <property type="match status" value="1"/>
</dbReference>
<protein>
    <recommendedName>
        <fullName evidence="1">MaoC-like domain-containing protein</fullName>
    </recommendedName>
</protein>
<dbReference type="Gene3D" id="3.10.129.10">
    <property type="entry name" value="Hotdog Thioesterase"/>
    <property type="match status" value="1"/>
</dbReference>